<name>A0ABN3ETF8_9ACTN</name>
<protein>
    <submittedName>
        <fullName evidence="1">Uncharacterized protein</fullName>
    </submittedName>
</protein>
<gene>
    <name evidence="1" type="ORF">GCM10010430_63560</name>
</gene>
<sequence length="91" mass="9954">MDQLTWCGTLVASDAVAGGAVEVCEADDSLAGEDAVHGVRVEPQEVGDADWSQRRSMRTLMIRRSVRVGVRRGLWCGLEERSVMPASPRVR</sequence>
<proteinExistence type="predicted"/>
<reference evidence="1 2" key="1">
    <citation type="journal article" date="2019" name="Int. J. Syst. Evol. Microbiol.">
        <title>The Global Catalogue of Microorganisms (GCM) 10K type strain sequencing project: providing services to taxonomists for standard genome sequencing and annotation.</title>
        <authorList>
            <consortium name="The Broad Institute Genomics Platform"/>
            <consortium name="The Broad Institute Genome Sequencing Center for Infectious Disease"/>
            <person name="Wu L."/>
            <person name="Ma J."/>
        </authorList>
    </citation>
    <scope>NUCLEOTIDE SEQUENCE [LARGE SCALE GENOMIC DNA]</scope>
    <source>
        <strain evidence="1 2">JCM 7356</strain>
    </source>
</reference>
<accession>A0ABN3ETF8</accession>
<dbReference type="EMBL" id="BAAATR010000038">
    <property type="protein sequence ID" value="GAA2269357.1"/>
    <property type="molecule type" value="Genomic_DNA"/>
</dbReference>
<comment type="caution">
    <text evidence="1">The sequence shown here is derived from an EMBL/GenBank/DDBJ whole genome shotgun (WGS) entry which is preliminary data.</text>
</comment>
<evidence type="ECO:0000313" key="1">
    <source>
        <dbReference type="EMBL" id="GAA2269357.1"/>
    </source>
</evidence>
<evidence type="ECO:0000313" key="2">
    <source>
        <dbReference type="Proteomes" id="UP001500305"/>
    </source>
</evidence>
<keyword evidence="2" id="KW-1185">Reference proteome</keyword>
<dbReference type="Proteomes" id="UP001500305">
    <property type="component" value="Unassembled WGS sequence"/>
</dbReference>
<organism evidence="1 2">
    <name type="scientific">Kitasatospora cystarginea</name>
    <dbReference type="NCBI Taxonomy" id="58350"/>
    <lineage>
        <taxon>Bacteria</taxon>
        <taxon>Bacillati</taxon>
        <taxon>Actinomycetota</taxon>
        <taxon>Actinomycetes</taxon>
        <taxon>Kitasatosporales</taxon>
        <taxon>Streptomycetaceae</taxon>
        <taxon>Kitasatospora</taxon>
    </lineage>
</organism>